<reference evidence="9 10" key="1">
    <citation type="submission" date="2017-08" db="EMBL/GenBank/DDBJ databases">
        <title>Acidophilic green algal genome provides insights into adaptation to an acidic environment.</title>
        <authorList>
            <person name="Hirooka S."/>
            <person name="Hirose Y."/>
            <person name="Kanesaki Y."/>
            <person name="Higuchi S."/>
            <person name="Fujiwara T."/>
            <person name="Onuma R."/>
            <person name="Era A."/>
            <person name="Ohbayashi R."/>
            <person name="Uzuka A."/>
            <person name="Nozaki H."/>
            <person name="Yoshikawa H."/>
            <person name="Miyagishima S.Y."/>
        </authorList>
    </citation>
    <scope>NUCLEOTIDE SEQUENCE [LARGE SCALE GENOMIC DNA]</scope>
    <source>
        <strain evidence="9 10">NIES-2499</strain>
    </source>
</reference>
<feature type="transmembrane region" description="Helical" evidence="7">
    <location>
        <begin position="229"/>
        <end position="251"/>
    </location>
</feature>
<feature type="transmembrane region" description="Helical" evidence="7">
    <location>
        <begin position="258"/>
        <end position="285"/>
    </location>
</feature>
<proteinExistence type="inferred from homology"/>
<evidence type="ECO:0000256" key="1">
    <source>
        <dbReference type="ARBA" id="ARBA00004141"/>
    </source>
</evidence>
<dbReference type="OrthoDB" id="420519at2759"/>
<organism evidence="9 10">
    <name type="scientific">Chlamydomonas eustigma</name>
    <dbReference type="NCBI Taxonomy" id="1157962"/>
    <lineage>
        <taxon>Eukaryota</taxon>
        <taxon>Viridiplantae</taxon>
        <taxon>Chlorophyta</taxon>
        <taxon>core chlorophytes</taxon>
        <taxon>Chlorophyceae</taxon>
        <taxon>CS clade</taxon>
        <taxon>Chlamydomonadales</taxon>
        <taxon>Chlamydomonadaceae</taxon>
        <taxon>Chlamydomonas</taxon>
    </lineage>
</organism>
<keyword evidence="6" id="KW-0325">Glycoprotein</keyword>
<sequence>MACCADDIEETKEGVVVNRRCRDVICLLFFIVFWADLLTPDTLPFAKSICVDSCPGADLCSIGSFPCTNPKAYRCPYYAVAEDNLYGEIPGLPVSSTQYFSNLTSITHASDPTAAVFLKALQKLNLAWITSFLSSYHINASNPGGLSGAYYQLTSQFPGEGPCYPVWVPTTDDLNRCVPELTENFTKSVVSLANKITNALPAGAADVFANEWNNFSSQMSRYISDTSRGIFIIVIAGIICSFLFCMFWLITLRYFAGLIVWLIIITVNVLLVGSALYCFSMAGLLGSSSISQTFHNSLSQYGSPNTVSESTWKAIAITAAVIAGIVFLITLLMISRIKIAVACIKVASQAVGAMPSIIFFPILPFCFEIALVIYWLAVTALLYTAGYLNATCRNPASAQSFSFSTLQNFSSSSLLNSTQQPSTVSCYTNATGNELQLLCGSDPNCYLSYTWDNTLEYAFIYHFFGLLWTSQFFVGMAYVTISGAIGFYYWAGGDSKKMPAFPVMVAMKNTFVYSLGSIAFGSLIVAIVLFIRIVLEYIDNQTKKLQNANAIAKWLMCCIKCCAWCLEKIVMFINRNAFIIVGIKGSNYCAAACTALKLILTNALRLLAVNIIGDILLLLGKLIVASGCGLVAFGLSQLQYYSDADQYPNTTLSSPIFPIAFSILIAFIVAQIFFAVFELAIDTTLLAFCEDCDRNGGNPKWAPPLLMEAMGVEKSSNTAHNAPEGQGVHPVASKGNAVAPEPAIHTR</sequence>
<dbReference type="EMBL" id="BEGY01000084">
    <property type="protein sequence ID" value="GAX82667.1"/>
    <property type="molecule type" value="Genomic_DNA"/>
</dbReference>
<keyword evidence="5 7" id="KW-0472">Membrane</keyword>
<evidence type="ECO:0000256" key="7">
    <source>
        <dbReference type="RuleBase" id="RU368066"/>
    </source>
</evidence>
<dbReference type="Pfam" id="PF04515">
    <property type="entry name" value="Choline_transpo"/>
    <property type="match status" value="1"/>
</dbReference>
<dbReference type="PANTHER" id="PTHR12385:SF14">
    <property type="entry name" value="CHOLINE TRANSPORTER-LIKE 2"/>
    <property type="match status" value="1"/>
</dbReference>
<feature type="transmembrane region" description="Helical" evidence="7">
    <location>
        <begin position="615"/>
        <end position="636"/>
    </location>
</feature>
<evidence type="ECO:0000313" key="10">
    <source>
        <dbReference type="Proteomes" id="UP000232323"/>
    </source>
</evidence>
<keyword evidence="3 7" id="KW-0812">Transmembrane</keyword>
<feature type="transmembrane region" description="Helical" evidence="7">
    <location>
        <begin position="656"/>
        <end position="677"/>
    </location>
</feature>
<comment type="caution">
    <text evidence="9">The sequence shown here is derived from an EMBL/GenBank/DDBJ whole genome shotgun (WGS) entry which is preliminary data.</text>
</comment>
<evidence type="ECO:0000256" key="2">
    <source>
        <dbReference type="ARBA" id="ARBA00007168"/>
    </source>
</evidence>
<comment type="function">
    <text evidence="7">Choline transporter.</text>
</comment>
<evidence type="ECO:0000256" key="4">
    <source>
        <dbReference type="ARBA" id="ARBA00022989"/>
    </source>
</evidence>
<evidence type="ECO:0000256" key="6">
    <source>
        <dbReference type="ARBA" id="ARBA00023180"/>
    </source>
</evidence>
<comment type="subcellular location">
    <subcellularLocation>
        <location evidence="7">Cell membrane</location>
        <topology evidence="7">Multi-pass membrane protein</topology>
    </subcellularLocation>
    <subcellularLocation>
        <location evidence="1">Membrane</location>
        <topology evidence="1">Multi-pass membrane protein</topology>
    </subcellularLocation>
</comment>
<dbReference type="GO" id="GO:0022857">
    <property type="term" value="F:transmembrane transporter activity"/>
    <property type="evidence" value="ECO:0007669"/>
    <property type="project" value="UniProtKB-UniRule"/>
</dbReference>
<comment type="similarity">
    <text evidence="2 7">Belongs to the CTL (choline transporter-like) family.</text>
</comment>
<dbReference type="AlphaFoldDB" id="A0A250XHV6"/>
<keyword evidence="10" id="KW-1185">Reference proteome</keyword>
<feature type="transmembrane region" description="Helical" evidence="7">
    <location>
        <begin position="511"/>
        <end position="535"/>
    </location>
</feature>
<dbReference type="PANTHER" id="PTHR12385">
    <property type="entry name" value="CHOLINE TRANSPORTER-LIKE (SLC FAMILY 44)"/>
    <property type="match status" value="1"/>
</dbReference>
<feature type="region of interest" description="Disordered" evidence="8">
    <location>
        <begin position="716"/>
        <end position="747"/>
    </location>
</feature>
<dbReference type="InterPro" id="IPR007603">
    <property type="entry name" value="Choline_transptr-like"/>
</dbReference>
<feature type="transmembrane region" description="Helical" evidence="7">
    <location>
        <begin position="472"/>
        <end position="491"/>
    </location>
</feature>
<evidence type="ECO:0000256" key="3">
    <source>
        <dbReference type="ARBA" id="ARBA00022692"/>
    </source>
</evidence>
<accession>A0A250XHV6</accession>
<keyword evidence="4 7" id="KW-1133">Transmembrane helix</keyword>
<dbReference type="Proteomes" id="UP000232323">
    <property type="component" value="Unassembled WGS sequence"/>
</dbReference>
<evidence type="ECO:0000256" key="5">
    <source>
        <dbReference type="ARBA" id="ARBA00023136"/>
    </source>
</evidence>
<feature type="transmembrane region" description="Helical" evidence="7">
    <location>
        <begin position="314"/>
        <end position="334"/>
    </location>
</feature>
<dbReference type="GO" id="GO:0005886">
    <property type="term" value="C:plasma membrane"/>
    <property type="evidence" value="ECO:0007669"/>
    <property type="project" value="UniProtKB-SubCell"/>
</dbReference>
<name>A0A250XHV6_9CHLO</name>
<gene>
    <name evidence="9" type="ORF">CEUSTIGMA_g10093.t1</name>
</gene>
<evidence type="ECO:0000313" key="9">
    <source>
        <dbReference type="EMBL" id="GAX82667.1"/>
    </source>
</evidence>
<evidence type="ECO:0000256" key="8">
    <source>
        <dbReference type="SAM" id="MobiDB-lite"/>
    </source>
</evidence>
<protein>
    <recommendedName>
        <fullName evidence="7">Choline transporter-like protein</fullName>
    </recommendedName>
</protein>